<evidence type="ECO:0000256" key="2">
    <source>
        <dbReference type="ARBA" id="ARBA00004857"/>
    </source>
</evidence>
<evidence type="ECO:0000256" key="7">
    <source>
        <dbReference type="ARBA" id="ARBA00023126"/>
    </source>
</evidence>
<keyword evidence="5 9" id="KW-0963">Cytoplasm</keyword>
<dbReference type="RefSeq" id="WP_219069157.1">
    <property type="nucleotide sequence ID" value="NZ_CAJUXY010000050.1"/>
</dbReference>
<evidence type="ECO:0000256" key="4">
    <source>
        <dbReference type="ARBA" id="ARBA00018292"/>
    </source>
</evidence>
<comment type="function">
    <text evidence="9">Transaldolase is important for the balance of metabolites in the pentose-phosphate pathway.</text>
</comment>
<evidence type="ECO:0000256" key="5">
    <source>
        <dbReference type="ARBA" id="ARBA00022490"/>
    </source>
</evidence>
<comment type="subcellular location">
    <subcellularLocation>
        <location evidence="1 9">Cytoplasm</location>
    </subcellularLocation>
</comment>
<dbReference type="InterPro" id="IPR001585">
    <property type="entry name" value="TAL/FSA"/>
</dbReference>
<accession>A0ABY4QKB9</accession>
<dbReference type="HAMAP" id="MF_00493">
    <property type="entry name" value="Transaldolase_2"/>
    <property type="match status" value="1"/>
</dbReference>
<evidence type="ECO:0000256" key="3">
    <source>
        <dbReference type="ARBA" id="ARBA00013151"/>
    </source>
</evidence>
<keyword evidence="8 9" id="KW-0704">Schiff base</keyword>
<evidence type="ECO:0000313" key="11">
    <source>
        <dbReference type="Proteomes" id="UP001056610"/>
    </source>
</evidence>
<feature type="active site" description="Schiff-base intermediate with substrate" evidence="9">
    <location>
        <position position="138"/>
    </location>
</feature>
<gene>
    <name evidence="9 10" type="primary">tal</name>
    <name evidence="10" type="ORF">M5I08_01765</name>
</gene>
<organism evidence="10 11">
    <name type="scientific">Candidatus Mycobacterium methanotrophicum</name>
    <dbReference type="NCBI Taxonomy" id="2943498"/>
    <lineage>
        <taxon>Bacteria</taxon>
        <taxon>Bacillati</taxon>
        <taxon>Actinomycetota</taxon>
        <taxon>Actinomycetes</taxon>
        <taxon>Mycobacteriales</taxon>
        <taxon>Mycobacteriaceae</taxon>
        <taxon>Mycobacterium</taxon>
    </lineage>
</organism>
<dbReference type="EMBL" id="CP097320">
    <property type="protein sequence ID" value="UQX11294.1"/>
    <property type="molecule type" value="Genomic_DNA"/>
</dbReference>
<dbReference type="NCBIfam" id="TIGR00876">
    <property type="entry name" value="tal_mycobact"/>
    <property type="match status" value="1"/>
</dbReference>
<keyword evidence="11" id="KW-1185">Reference proteome</keyword>
<comment type="similarity">
    <text evidence="9">Belongs to the transaldolase family. Type 2 subfamily.</text>
</comment>
<sequence>MKPTEALQKLGQSLWLDNITRSLLDLGAIARYIDRYSVTGLTSNPSIFDKAIASGDYDDAMRALAGRGLAGEELFFELAAEDIRRAADLFLGVHERSKGLDGWVSLEVSPLLAHDTERTVTAARSLHQKVGRPNLMIKIPGTAEGLVAIETCIADGIAVNVTLLFSAGHYRAAAQAYLRGVQRRLAAGLDPAVGSVASVFISRWDAAVAHSVPAELRDHLGLAVGLDVYRSYRQILDGERFQALANAGARPQRVLWASTGTKDPTASDTLYVHGLAAPLTINTMPGPTLEAFFDHGQVGDPLPADGGDVDQWLARFNQAGVDLDALAGKLQDDGAAAFVDDWHDLLQRIDTQSTSLTR</sequence>
<evidence type="ECO:0000256" key="1">
    <source>
        <dbReference type="ARBA" id="ARBA00004496"/>
    </source>
</evidence>
<dbReference type="NCBIfam" id="NF002881">
    <property type="entry name" value="PRK03343.1"/>
    <property type="match status" value="1"/>
</dbReference>
<dbReference type="Proteomes" id="UP001056610">
    <property type="component" value="Chromosome"/>
</dbReference>
<dbReference type="GO" id="GO:0004801">
    <property type="term" value="F:transaldolase activity"/>
    <property type="evidence" value="ECO:0007669"/>
    <property type="project" value="UniProtKB-EC"/>
</dbReference>
<evidence type="ECO:0000313" key="10">
    <source>
        <dbReference type="EMBL" id="UQX11294.1"/>
    </source>
</evidence>
<dbReference type="EC" id="2.2.1.2" evidence="3 9"/>
<evidence type="ECO:0000256" key="9">
    <source>
        <dbReference type="HAMAP-Rule" id="MF_00493"/>
    </source>
</evidence>
<dbReference type="PIRSF" id="PIRSF036915">
    <property type="entry name" value="Trnald_Bac_Plnt"/>
    <property type="match status" value="1"/>
</dbReference>
<keyword evidence="6 9" id="KW-0808">Transferase</keyword>
<comment type="pathway">
    <text evidence="2 9">Carbohydrate degradation; pentose phosphate pathway; D-glyceraldehyde 3-phosphate and beta-D-fructose 6-phosphate from D-ribose 5-phosphate and D-xylulose 5-phosphate (non-oxidative stage): step 2/3.</text>
</comment>
<dbReference type="CDD" id="cd00955">
    <property type="entry name" value="Transaldolase_like"/>
    <property type="match status" value="1"/>
</dbReference>
<dbReference type="InterPro" id="IPR004732">
    <property type="entry name" value="Transaldolase_2"/>
</dbReference>
<dbReference type="PANTHER" id="PTHR10683:SF31">
    <property type="entry name" value="TRANSALDOLASE"/>
    <property type="match status" value="1"/>
</dbReference>
<proteinExistence type="inferred from homology"/>
<comment type="catalytic activity">
    <reaction evidence="9">
        <text>D-sedoheptulose 7-phosphate + D-glyceraldehyde 3-phosphate = D-erythrose 4-phosphate + beta-D-fructose 6-phosphate</text>
        <dbReference type="Rhea" id="RHEA:17053"/>
        <dbReference type="ChEBI" id="CHEBI:16897"/>
        <dbReference type="ChEBI" id="CHEBI:57483"/>
        <dbReference type="ChEBI" id="CHEBI:57634"/>
        <dbReference type="ChEBI" id="CHEBI:59776"/>
        <dbReference type="EC" id="2.2.1.2"/>
    </reaction>
</comment>
<dbReference type="PANTHER" id="PTHR10683">
    <property type="entry name" value="TRANSALDOLASE"/>
    <property type="match status" value="1"/>
</dbReference>
<evidence type="ECO:0000256" key="8">
    <source>
        <dbReference type="ARBA" id="ARBA00023270"/>
    </source>
</evidence>
<dbReference type="Pfam" id="PF00923">
    <property type="entry name" value="TAL_FSA"/>
    <property type="match status" value="1"/>
</dbReference>
<protein>
    <recommendedName>
        <fullName evidence="4 9">Transaldolase</fullName>
        <ecNumber evidence="3 9">2.2.1.2</ecNumber>
    </recommendedName>
</protein>
<keyword evidence="7 9" id="KW-0570">Pentose shunt</keyword>
<name>A0ABY4QKB9_9MYCO</name>
<evidence type="ECO:0000256" key="6">
    <source>
        <dbReference type="ARBA" id="ARBA00022679"/>
    </source>
</evidence>
<reference evidence="10" key="1">
    <citation type="submission" date="2022-05" db="EMBL/GenBank/DDBJ databases">
        <title>A methanotrophic Mycobacterium dominates a cave microbial ecosystem.</title>
        <authorList>
            <person name="Van Spanning R.J.M."/>
            <person name="Guan Q."/>
            <person name="Melkonian C."/>
            <person name="Gallant J."/>
            <person name="Polerecky L."/>
            <person name="Flot J.-F."/>
            <person name="Brandt B.W."/>
            <person name="Braster M."/>
            <person name="Iturbe Espinoza P."/>
            <person name="Aerts J."/>
            <person name="Meima-Franke M."/>
            <person name="Piersma S.R."/>
            <person name="Bunduc C."/>
            <person name="Ummels R."/>
            <person name="Pain A."/>
            <person name="Fleming E.J."/>
            <person name="van der Wel N."/>
            <person name="Gherman V.D."/>
            <person name="Sarbu S.M."/>
            <person name="Bodelier P.L.E."/>
            <person name="Bitter W."/>
        </authorList>
    </citation>
    <scope>NUCLEOTIDE SEQUENCE</scope>
    <source>
        <strain evidence="10">Sulfur Cave</strain>
    </source>
</reference>